<feature type="region of interest" description="Disordered" evidence="1">
    <location>
        <begin position="181"/>
        <end position="291"/>
    </location>
</feature>
<protein>
    <recommendedName>
        <fullName evidence="2">DUF6697 domain-containing protein</fullName>
    </recommendedName>
</protein>
<dbReference type="Proteomes" id="UP000807469">
    <property type="component" value="Unassembled WGS sequence"/>
</dbReference>
<keyword evidence="4" id="KW-1185">Reference proteome</keyword>
<feature type="compositionally biased region" description="Polar residues" evidence="1">
    <location>
        <begin position="233"/>
        <end position="246"/>
    </location>
</feature>
<evidence type="ECO:0000256" key="1">
    <source>
        <dbReference type="SAM" id="MobiDB-lite"/>
    </source>
</evidence>
<dbReference type="Pfam" id="PF20411">
    <property type="entry name" value="DUF6697"/>
    <property type="match status" value="1"/>
</dbReference>
<evidence type="ECO:0000313" key="4">
    <source>
        <dbReference type="Proteomes" id="UP000807469"/>
    </source>
</evidence>
<dbReference type="InterPro" id="IPR046520">
    <property type="entry name" value="DUF6697"/>
</dbReference>
<dbReference type="EMBL" id="MU155317">
    <property type="protein sequence ID" value="KAF9475823.1"/>
    <property type="molecule type" value="Genomic_DNA"/>
</dbReference>
<gene>
    <name evidence="3" type="ORF">BDN70DRAFT_208978</name>
</gene>
<dbReference type="OrthoDB" id="3176940at2759"/>
<evidence type="ECO:0000259" key="2">
    <source>
        <dbReference type="Pfam" id="PF20411"/>
    </source>
</evidence>
<accession>A0A9P6CXP7</accession>
<feature type="domain" description="DUF6697" evidence="2">
    <location>
        <begin position="2"/>
        <end position="180"/>
    </location>
</feature>
<evidence type="ECO:0000313" key="3">
    <source>
        <dbReference type="EMBL" id="KAF9475823.1"/>
    </source>
</evidence>
<organism evidence="3 4">
    <name type="scientific">Pholiota conissans</name>
    <dbReference type="NCBI Taxonomy" id="109636"/>
    <lineage>
        <taxon>Eukaryota</taxon>
        <taxon>Fungi</taxon>
        <taxon>Dikarya</taxon>
        <taxon>Basidiomycota</taxon>
        <taxon>Agaricomycotina</taxon>
        <taxon>Agaricomycetes</taxon>
        <taxon>Agaricomycetidae</taxon>
        <taxon>Agaricales</taxon>
        <taxon>Agaricineae</taxon>
        <taxon>Strophariaceae</taxon>
        <taxon>Pholiota</taxon>
    </lineage>
</organism>
<sequence length="291" mass="33335">MVTRFFMASEYGGNMQATCPRPSKAFVDSHVPGAPGLWFCVQAGEDFDTIMRVFVKIAAVRGDKKSKYQYQGMYQIKTANPPALTVSEWSQQAPSFHNKWAHGIVKMGWGAVVRSRILLRRELNREPTSDEVDDVIQSGVYKIVTEEDVKQAYFRGDERMGVWTMKCVAYDNRFQQKLHDTFPMWVPPPPKRKKKAGDKKAETKKKTTPPRATENRLRRAKRKRRNDLPVDGQSESDGTVESVQQSDNEDSPKPKAKRRKVDIIELTDDEEPQAPIKYRARGTKSRPIFLN</sequence>
<comment type="caution">
    <text evidence="3">The sequence shown here is derived from an EMBL/GenBank/DDBJ whole genome shotgun (WGS) entry which is preliminary data.</text>
</comment>
<proteinExistence type="predicted"/>
<reference evidence="3" key="1">
    <citation type="submission" date="2020-11" db="EMBL/GenBank/DDBJ databases">
        <authorList>
            <consortium name="DOE Joint Genome Institute"/>
            <person name="Ahrendt S."/>
            <person name="Riley R."/>
            <person name="Andreopoulos W."/>
            <person name="Labutti K."/>
            <person name="Pangilinan J."/>
            <person name="Ruiz-Duenas F.J."/>
            <person name="Barrasa J.M."/>
            <person name="Sanchez-Garcia M."/>
            <person name="Camarero S."/>
            <person name="Miyauchi S."/>
            <person name="Serrano A."/>
            <person name="Linde D."/>
            <person name="Babiker R."/>
            <person name="Drula E."/>
            <person name="Ayuso-Fernandez I."/>
            <person name="Pacheco R."/>
            <person name="Padilla G."/>
            <person name="Ferreira P."/>
            <person name="Barriuso J."/>
            <person name="Kellner H."/>
            <person name="Castanera R."/>
            <person name="Alfaro M."/>
            <person name="Ramirez L."/>
            <person name="Pisabarro A.G."/>
            <person name="Kuo A."/>
            <person name="Tritt A."/>
            <person name="Lipzen A."/>
            <person name="He G."/>
            <person name="Yan M."/>
            <person name="Ng V."/>
            <person name="Cullen D."/>
            <person name="Martin F."/>
            <person name="Rosso M.-N."/>
            <person name="Henrissat B."/>
            <person name="Hibbett D."/>
            <person name="Martinez A.T."/>
            <person name="Grigoriev I.V."/>
        </authorList>
    </citation>
    <scope>NUCLEOTIDE SEQUENCE</scope>
    <source>
        <strain evidence="3">CIRM-BRFM 674</strain>
    </source>
</reference>
<name>A0A9P6CXP7_9AGAR</name>
<dbReference type="AlphaFoldDB" id="A0A9P6CXP7"/>